<dbReference type="PANTHER" id="PTHR12801:SF158">
    <property type="entry name" value="RNA EXONUCLEASE 4"/>
    <property type="match status" value="1"/>
</dbReference>
<evidence type="ECO:0000256" key="5">
    <source>
        <dbReference type="ARBA" id="ARBA00022801"/>
    </source>
</evidence>
<dbReference type="EnsemblMetazoa" id="XM_014386976.1">
    <property type="protein sequence ID" value="XP_014242462.1"/>
    <property type="gene ID" value="LOC106662733"/>
</dbReference>
<dbReference type="PANTHER" id="PTHR12801">
    <property type="entry name" value="RNA EXONUCLEASE REXO1 / RECO3 FAMILY MEMBER-RELATED"/>
    <property type="match status" value="1"/>
</dbReference>
<name>A0A8I6RB45_CIMLE</name>
<accession>A0A8I6RB45</accession>
<dbReference type="Proteomes" id="UP000494040">
    <property type="component" value="Unassembled WGS sequence"/>
</dbReference>
<dbReference type="GO" id="GO:0005634">
    <property type="term" value="C:nucleus"/>
    <property type="evidence" value="ECO:0007669"/>
    <property type="project" value="UniProtKB-SubCell"/>
</dbReference>
<dbReference type="InterPro" id="IPR037431">
    <property type="entry name" value="REX4_DEDDh_dom"/>
</dbReference>
<dbReference type="FunFam" id="3.30.420.10:FF:000007">
    <property type="entry name" value="Interferon-stimulated exonuclease gene 20"/>
    <property type="match status" value="1"/>
</dbReference>
<dbReference type="Gene3D" id="3.30.420.10">
    <property type="entry name" value="Ribonuclease H-like superfamily/Ribonuclease H"/>
    <property type="match status" value="1"/>
</dbReference>
<dbReference type="KEGG" id="clec:106662733"/>
<dbReference type="CDD" id="cd06144">
    <property type="entry name" value="REX4_like"/>
    <property type="match status" value="1"/>
</dbReference>
<evidence type="ECO:0000256" key="3">
    <source>
        <dbReference type="ARBA" id="ARBA00016937"/>
    </source>
</evidence>
<dbReference type="InterPro" id="IPR013520">
    <property type="entry name" value="Ribonucl_H"/>
</dbReference>
<keyword evidence="7" id="KW-0539">Nucleus</keyword>
<dbReference type="InterPro" id="IPR012337">
    <property type="entry name" value="RNaseH-like_sf"/>
</dbReference>
<feature type="region of interest" description="Disordered" evidence="8">
    <location>
        <begin position="133"/>
        <end position="154"/>
    </location>
</feature>
<dbReference type="SMART" id="SM00479">
    <property type="entry name" value="EXOIII"/>
    <property type="match status" value="1"/>
</dbReference>
<dbReference type="GO" id="GO:0006364">
    <property type="term" value="P:rRNA processing"/>
    <property type="evidence" value="ECO:0007669"/>
    <property type="project" value="InterPro"/>
</dbReference>
<dbReference type="OrthoDB" id="8191639at2759"/>
<gene>
    <name evidence="10" type="primary">106662733</name>
</gene>
<dbReference type="Pfam" id="PF00929">
    <property type="entry name" value="RNase_T"/>
    <property type="match status" value="1"/>
</dbReference>
<dbReference type="SUPFAM" id="SSF53098">
    <property type="entry name" value="Ribonuclease H-like"/>
    <property type="match status" value="1"/>
</dbReference>
<evidence type="ECO:0000256" key="7">
    <source>
        <dbReference type="ARBA" id="ARBA00023242"/>
    </source>
</evidence>
<dbReference type="GO" id="GO:0008408">
    <property type="term" value="F:3'-5' exonuclease activity"/>
    <property type="evidence" value="ECO:0007669"/>
    <property type="project" value="InterPro"/>
</dbReference>
<dbReference type="AlphaFoldDB" id="A0A8I6RB45"/>
<dbReference type="InterPro" id="IPR047021">
    <property type="entry name" value="REXO1/3/4-like"/>
</dbReference>
<protein>
    <recommendedName>
        <fullName evidence="3">RNA exonuclease 4</fullName>
    </recommendedName>
</protein>
<evidence type="ECO:0000259" key="9">
    <source>
        <dbReference type="SMART" id="SM00479"/>
    </source>
</evidence>
<evidence type="ECO:0000313" key="10">
    <source>
        <dbReference type="EnsemblMetazoa" id="XP_014242462.1"/>
    </source>
</evidence>
<organism evidence="10 11">
    <name type="scientific">Cimex lectularius</name>
    <name type="common">Bed bug</name>
    <name type="synonym">Acanthia lectularia</name>
    <dbReference type="NCBI Taxonomy" id="79782"/>
    <lineage>
        <taxon>Eukaryota</taxon>
        <taxon>Metazoa</taxon>
        <taxon>Ecdysozoa</taxon>
        <taxon>Arthropoda</taxon>
        <taxon>Hexapoda</taxon>
        <taxon>Insecta</taxon>
        <taxon>Pterygota</taxon>
        <taxon>Neoptera</taxon>
        <taxon>Paraneoptera</taxon>
        <taxon>Hemiptera</taxon>
        <taxon>Heteroptera</taxon>
        <taxon>Panheteroptera</taxon>
        <taxon>Cimicomorpha</taxon>
        <taxon>Cimicidae</taxon>
        <taxon>Cimex</taxon>
    </lineage>
</organism>
<keyword evidence="4" id="KW-0540">Nuclease</keyword>
<sequence>MVSWFATRFRNWCLKFLPNWESADSFSVWLFLKLLELVNTCFAVVEGSMEKFDPKGKKRKIDNSKKVPGVKGAKLIKLKPNGYEKQIGYVRKTHDNLNTKFDKGIKNLADVNSKNCTGANNWERFIGKKIESRKTATNSSNNNRVNSDIKSDKPKTFNNRMKLTNVIGMDCEMVGIGKDGKDSILARVSLVNLDGDCLYDKFVKPRETVTDYRTHVSGVRKGDLENAESFEVVQRDVAELIRGRILVGHGLQNDMEVLYLSHPRRDIRDTSVFFRKRGRGTPSLKSLALEYLDVKIQEGEHSSVQDARAAVQLYNMFRKQWEIKGGNRKNARIDSHFERTNMPRYTQDIAQDT</sequence>
<proteinExistence type="inferred from homology"/>
<dbReference type="InterPro" id="IPR036397">
    <property type="entry name" value="RNaseH_sf"/>
</dbReference>
<evidence type="ECO:0000256" key="2">
    <source>
        <dbReference type="ARBA" id="ARBA00010489"/>
    </source>
</evidence>
<keyword evidence="6" id="KW-0269">Exonuclease</keyword>
<feature type="domain" description="Exonuclease" evidence="9">
    <location>
        <begin position="165"/>
        <end position="323"/>
    </location>
</feature>
<evidence type="ECO:0000256" key="4">
    <source>
        <dbReference type="ARBA" id="ARBA00022722"/>
    </source>
</evidence>
<keyword evidence="11" id="KW-1185">Reference proteome</keyword>
<keyword evidence="5" id="KW-0378">Hydrolase</keyword>
<comment type="subcellular location">
    <subcellularLocation>
        <location evidence="1">Nucleus</location>
    </subcellularLocation>
</comment>
<evidence type="ECO:0000256" key="8">
    <source>
        <dbReference type="SAM" id="MobiDB-lite"/>
    </source>
</evidence>
<reference evidence="10" key="1">
    <citation type="submission" date="2022-01" db="UniProtKB">
        <authorList>
            <consortium name="EnsemblMetazoa"/>
        </authorList>
    </citation>
    <scope>IDENTIFICATION</scope>
</reference>
<evidence type="ECO:0000256" key="1">
    <source>
        <dbReference type="ARBA" id="ARBA00004123"/>
    </source>
</evidence>
<comment type="similarity">
    <text evidence="2">Belongs to the REXO4 family.</text>
</comment>
<evidence type="ECO:0000313" key="11">
    <source>
        <dbReference type="Proteomes" id="UP000494040"/>
    </source>
</evidence>
<evidence type="ECO:0000256" key="6">
    <source>
        <dbReference type="ARBA" id="ARBA00022839"/>
    </source>
</evidence>
<feature type="compositionally biased region" description="Polar residues" evidence="8">
    <location>
        <begin position="135"/>
        <end position="146"/>
    </location>
</feature>
<dbReference type="GO" id="GO:0003676">
    <property type="term" value="F:nucleic acid binding"/>
    <property type="evidence" value="ECO:0007669"/>
    <property type="project" value="InterPro"/>
</dbReference>